<name>A0ABY7RKY8_9NEIS</name>
<keyword evidence="3" id="KW-1185">Reference proteome</keyword>
<protein>
    <submittedName>
        <fullName evidence="2">IS1595 family transposase</fullName>
    </submittedName>
</protein>
<dbReference type="RefSeq" id="WP_237091180.1">
    <property type="nucleotide sequence ID" value="NZ_CP116766.1"/>
</dbReference>
<proteinExistence type="predicted"/>
<sequence>MAVVTRDVDVLIQLFRRLPPVERNIFLRLVVAGDDPNRVSEFSQGVARCPHCCKKDYVKNGKKDGRQRFLCRICGRTFGERAETVFYRSKKGLEVWYEYIRCMLNKLPLQRCAEECGICLHTAFSWRHRILGVLQAMMDKVMLNGVVQADETFFRLSFKGQKKLKGEFLGRVGVRQRRRGLSRDQVCVPCAVNLDGLSVGRVSNLGKPSGNDVLGVLDGRIAERSILVTDSNSVYQKVADVMGLSHIPVPSGMRCAAPRAERSPQAAHIFDVQTINSYHSMLKKLVNCRFHGVSTKYLNNYVIYHNFVNFAKGNFKSKCGVLFNFILEMPVRGGLRSLVRRV</sequence>
<evidence type="ECO:0000313" key="2">
    <source>
        <dbReference type="EMBL" id="WCL71917.1"/>
    </source>
</evidence>
<dbReference type="SMART" id="SM01126">
    <property type="entry name" value="DDE_Tnp_IS1595"/>
    <property type="match status" value="1"/>
</dbReference>
<gene>
    <name evidence="2" type="ORF">PJU73_01975</name>
</gene>
<dbReference type="Pfam" id="PF12762">
    <property type="entry name" value="DDE_Tnp_IS1595"/>
    <property type="match status" value="1"/>
</dbReference>
<organism evidence="2 3">
    <name type="scientific">Neisseria lisongii</name>
    <dbReference type="NCBI Taxonomy" id="2912188"/>
    <lineage>
        <taxon>Bacteria</taxon>
        <taxon>Pseudomonadati</taxon>
        <taxon>Pseudomonadota</taxon>
        <taxon>Betaproteobacteria</taxon>
        <taxon>Neisseriales</taxon>
        <taxon>Neisseriaceae</taxon>
        <taxon>Neisseria</taxon>
    </lineage>
</organism>
<evidence type="ECO:0000259" key="1">
    <source>
        <dbReference type="SMART" id="SM01126"/>
    </source>
</evidence>
<dbReference type="NCBIfam" id="NF033547">
    <property type="entry name" value="transpos_IS1595"/>
    <property type="match status" value="1"/>
</dbReference>
<evidence type="ECO:0000313" key="3">
    <source>
        <dbReference type="Proteomes" id="UP001221268"/>
    </source>
</evidence>
<feature type="domain" description="ISXO2-like transposase" evidence="1">
    <location>
        <begin position="142"/>
        <end position="306"/>
    </location>
</feature>
<dbReference type="Proteomes" id="UP001221268">
    <property type="component" value="Chromosome"/>
</dbReference>
<reference evidence="2 3" key="1">
    <citation type="submission" date="2023-01" db="EMBL/GenBank/DDBJ databases">
        <authorList>
            <person name="Yang C."/>
        </authorList>
    </citation>
    <scope>NUCLEOTIDE SEQUENCE [LARGE SCALE GENOMIC DNA]</scope>
    <source>
        <strain evidence="2 3">ZJ106</strain>
    </source>
</reference>
<dbReference type="InterPro" id="IPR024445">
    <property type="entry name" value="Tnp_ISXO2-like"/>
</dbReference>
<dbReference type="EMBL" id="CP116766">
    <property type="protein sequence ID" value="WCL71917.1"/>
    <property type="molecule type" value="Genomic_DNA"/>
</dbReference>
<accession>A0ABY7RKY8</accession>